<evidence type="ECO:0000313" key="3">
    <source>
        <dbReference type="Proteomes" id="UP001254759"/>
    </source>
</evidence>
<name>A0ABU1RYM3_9GAMM</name>
<sequence>MTYRMYALACIALLATSFSAMAADAVTRSDDILARQHAIRAGMDANTEPYANLPRAVRKAVLADQGKLEKLLEGKPDTSLLAPADQVEVRNLVARIETAIKNGEGERLVCSQEARTGSNYVTRVCRTPAQLREQKARGEKLLEDEKSRIKCNDRAGCV</sequence>
<dbReference type="RefSeq" id="WP_310096226.1">
    <property type="nucleotide sequence ID" value="NZ_JAVDTT010000006.1"/>
</dbReference>
<proteinExistence type="predicted"/>
<feature type="chain" id="PRO_5045960452" description="Secreted protein" evidence="1">
    <location>
        <begin position="23"/>
        <end position="158"/>
    </location>
</feature>
<dbReference type="Proteomes" id="UP001254759">
    <property type="component" value="Unassembled WGS sequence"/>
</dbReference>
<keyword evidence="3" id="KW-1185">Reference proteome</keyword>
<accession>A0ABU1RYM3</accession>
<gene>
    <name evidence="2" type="ORF">J2W94_003542</name>
</gene>
<organism evidence="2 3">
    <name type="scientific">Pseudoxanthomonas sacheonensis</name>
    <dbReference type="NCBI Taxonomy" id="443615"/>
    <lineage>
        <taxon>Bacteria</taxon>
        <taxon>Pseudomonadati</taxon>
        <taxon>Pseudomonadota</taxon>
        <taxon>Gammaproteobacteria</taxon>
        <taxon>Lysobacterales</taxon>
        <taxon>Lysobacteraceae</taxon>
        <taxon>Pseudoxanthomonas</taxon>
    </lineage>
</organism>
<feature type="signal peptide" evidence="1">
    <location>
        <begin position="1"/>
        <end position="22"/>
    </location>
</feature>
<evidence type="ECO:0008006" key="4">
    <source>
        <dbReference type="Google" id="ProtNLM"/>
    </source>
</evidence>
<comment type="caution">
    <text evidence="2">The sequence shown here is derived from an EMBL/GenBank/DDBJ whole genome shotgun (WGS) entry which is preliminary data.</text>
</comment>
<dbReference type="EMBL" id="JAVDTT010000006">
    <property type="protein sequence ID" value="MDR6843229.1"/>
    <property type="molecule type" value="Genomic_DNA"/>
</dbReference>
<evidence type="ECO:0000256" key="1">
    <source>
        <dbReference type="SAM" id="SignalP"/>
    </source>
</evidence>
<reference evidence="2 3" key="1">
    <citation type="submission" date="2023-07" db="EMBL/GenBank/DDBJ databases">
        <title>Sorghum-associated microbial communities from plants grown in Nebraska, USA.</title>
        <authorList>
            <person name="Schachtman D."/>
        </authorList>
    </citation>
    <scope>NUCLEOTIDE SEQUENCE [LARGE SCALE GENOMIC DNA]</scope>
    <source>
        <strain evidence="2 3">BE107</strain>
    </source>
</reference>
<keyword evidence="1" id="KW-0732">Signal</keyword>
<protein>
    <recommendedName>
        <fullName evidence="4">Secreted protein</fullName>
    </recommendedName>
</protein>
<evidence type="ECO:0000313" key="2">
    <source>
        <dbReference type="EMBL" id="MDR6843229.1"/>
    </source>
</evidence>